<evidence type="ECO:0000256" key="2">
    <source>
        <dbReference type="SAM" id="SignalP"/>
    </source>
</evidence>
<keyword evidence="2" id="KW-0732">Signal</keyword>
<name>A0A5C5VLH2_9BACT</name>
<dbReference type="Proteomes" id="UP000318878">
    <property type="component" value="Unassembled WGS sequence"/>
</dbReference>
<feature type="coiled-coil region" evidence="1">
    <location>
        <begin position="143"/>
        <end position="186"/>
    </location>
</feature>
<evidence type="ECO:0000313" key="6">
    <source>
        <dbReference type="Proteomes" id="UP000318878"/>
    </source>
</evidence>
<dbReference type="Pfam" id="PF25917">
    <property type="entry name" value="BSH_RND"/>
    <property type="match status" value="1"/>
</dbReference>
<feature type="signal peptide" evidence="2">
    <location>
        <begin position="1"/>
        <end position="35"/>
    </location>
</feature>
<accession>A0A5C5VLH2</accession>
<feature type="domain" description="Multidrug resistance protein MdtA-like barrel-sandwich hybrid" evidence="3">
    <location>
        <begin position="49"/>
        <end position="218"/>
    </location>
</feature>
<dbReference type="GO" id="GO:1990281">
    <property type="term" value="C:efflux pump complex"/>
    <property type="evidence" value="ECO:0007669"/>
    <property type="project" value="TreeGrafter"/>
</dbReference>
<dbReference type="GO" id="GO:0015562">
    <property type="term" value="F:efflux transmembrane transporter activity"/>
    <property type="evidence" value="ECO:0007669"/>
    <property type="project" value="TreeGrafter"/>
</dbReference>
<dbReference type="AlphaFoldDB" id="A0A5C5VLH2"/>
<dbReference type="EMBL" id="SJPF01000001">
    <property type="protein sequence ID" value="TWT39368.1"/>
    <property type="molecule type" value="Genomic_DNA"/>
</dbReference>
<dbReference type="InterPro" id="IPR058625">
    <property type="entry name" value="MdtA-like_BSH"/>
</dbReference>
<dbReference type="PANTHER" id="PTHR30469">
    <property type="entry name" value="MULTIDRUG RESISTANCE PROTEIN MDTA"/>
    <property type="match status" value="1"/>
</dbReference>
<dbReference type="Gene3D" id="2.40.30.170">
    <property type="match status" value="1"/>
</dbReference>
<evidence type="ECO:0000313" key="5">
    <source>
        <dbReference type="EMBL" id="TWT39368.1"/>
    </source>
</evidence>
<dbReference type="Gene3D" id="1.10.287.470">
    <property type="entry name" value="Helix hairpin bin"/>
    <property type="match status" value="1"/>
</dbReference>
<dbReference type="PANTHER" id="PTHR30469:SF15">
    <property type="entry name" value="HLYD FAMILY OF SECRETION PROTEINS"/>
    <property type="match status" value="1"/>
</dbReference>
<dbReference type="Pfam" id="PF25954">
    <property type="entry name" value="Beta-barrel_RND_2"/>
    <property type="match status" value="1"/>
</dbReference>
<feature type="domain" description="CusB-like beta-barrel" evidence="4">
    <location>
        <begin position="236"/>
        <end position="301"/>
    </location>
</feature>
<evidence type="ECO:0000259" key="3">
    <source>
        <dbReference type="Pfam" id="PF25917"/>
    </source>
</evidence>
<dbReference type="Gene3D" id="2.40.50.100">
    <property type="match status" value="1"/>
</dbReference>
<feature type="chain" id="PRO_5022716864" evidence="2">
    <location>
        <begin position="36"/>
        <end position="316"/>
    </location>
</feature>
<proteinExistence type="predicted"/>
<evidence type="ECO:0000256" key="1">
    <source>
        <dbReference type="SAM" id="Coils"/>
    </source>
</evidence>
<dbReference type="SUPFAM" id="SSF111369">
    <property type="entry name" value="HlyD-like secretion proteins"/>
    <property type="match status" value="2"/>
</dbReference>
<protein>
    <submittedName>
        <fullName evidence="5">Putative efflux pump membrane fusion protein</fullName>
    </submittedName>
</protein>
<keyword evidence="6" id="KW-1185">Reference proteome</keyword>
<organism evidence="5 6">
    <name type="scientific">Blastopirellula retiformator</name>
    <dbReference type="NCBI Taxonomy" id="2527970"/>
    <lineage>
        <taxon>Bacteria</taxon>
        <taxon>Pseudomonadati</taxon>
        <taxon>Planctomycetota</taxon>
        <taxon>Planctomycetia</taxon>
        <taxon>Pirellulales</taxon>
        <taxon>Pirellulaceae</taxon>
        <taxon>Blastopirellula</taxon>
    </lineage>
</organism>
<evidence type="ECO:0000259" key="4">
    <source>
        <dbReference type="Pfam" id="PF25954"/>
    </source>
</evidence>
<sequence precursor="true">MGSGPPPPFLVTSEMKRLLPWTLGLAALIAAPATAGDIPVNSTLLKIIETVEVPAQQAGALDKMQVREGTIVDRGELLAHIGDKEMELKLVAKQAEHAIAQREANNDVNIRFSRKSLEVSQAELQRALDAIANFPNAVTQTELDRLRLLAEKNRLEIEQSSEQQEIAKLTANLKEAEAAITGERLAKHKIVAPIEGMVVHVFRRVGEWVDIADPVVKIVRIDRLRAEGFVRSEEAAIGLEDRAATVRVSLPNSDQLVVPGKVTFVDPEVDPVNGDVRVWVEIENADLKLRPGLRVEMSIAGDDDKETPPAEVTVDK</sequence>
<reference evidence="5 6" key="1">
    <citation type="submission" date="2019-02" db="EMBL/GenBank/DDBJ databases">
        <title>Deep-cultivation of Planctomycetes and their phenomic and genomic characterization uncovers novel biology.</title>
        <authorList>
            <person name="Wiegand S."/>
            <person name="Jogler M."/>
            <person name="Boedeker C."/>
            <person name="Pinto D."/>
            <person name="Vollmers J."/>
            <person name="Rivas-Marin E."/>
            <person name="Kohn T."/>
            <person name="Peeters S.H."/>
            <person name="Heuer A."/>
            <person name="Rast P."/>
            <person name="Oberbeckmann S."/>
            <person name="Bunk B."/>
            <person name="Jeske O."/>
            <person name="Meyerdierks A."/>
            <person name="Storesund J.E."/>
            <person name="Kallscheuer N."/>
            <person name="Luecker S."/>
            <person name="Lage O.M."/>
            <person name="Pohl T."/>
            <person name="Merkel B.J."/>
            <person name="Hornburger P."/>
            <person name="Mueller R.-W."/>
            <person name="Bruemmer F."/>
            <person name="Labrenz M."/>
            <person name="Spormann A.M."/>
            <person name="Op Den Camp H."/>
            <person name="Overmann J."/>
            <person name="Amann R."/>
            <person name="Jetten M.S.M."/>
            <person name="Mascher T."/>
            <person name="Medema M.H."/>
            <person name="Devos D.P."/>
            <person name="Kaster A.-K."/>
            <person name="Ovreas L."/>
            <person name="Rohde M."/>
            <person name="Galperin M.Y."/>
            <person name="Jogler C."/>
        </authorList>
    </citation>
    <scope>NUCLEOTIDE SEQUENCE [LARGE SCALE GENOMIC DNA]</scope>
    <source>
        <strain evidence="5 6">Enr8</strain>
    </source>
</reference>
<gene>
    <name evidence="5" type="ORF">Enr8_10670</name>
</gene>
<dbReference type="InterPro" id="IPR058792">
    <property type="entry name" value="Beta-barrel_RND_2"/>
</dbReference>
<keyword evidence="1" id="KW-0175">Coiled coil</keyword>
<comment type="caution">
    <text evidence="5">The sequence shown here is derived from an EMBL/GenBank/DDBJ whole genome shotgun (WGS) entry which is preliminary data.</text>
</comment>